<dbReference type="STRING" id="439219.SAMN02910293_00991"/>
<keyword evidence="4 6" id="KW-0067">ATP-binding</keyword>
<accession>A0A1G6BF93</accession>
<dbReference type="PROSITE" id="PS00211">
    <property type="entry name" value="ABC_TRANSPORTER_1"/>
    <property type="match status" value="1"/>
</dbReference>
<dbReference type="AlphaFoldDB" id="A0A1G6BF93"/>
<dbReference type="SMART" id="SM00382">
    <property type="entry name" value="AAA"/>
    <property type="match status" value="1"/>
</dbReference>
<dbReference type="GO" id="GO:0016887">
    <property type="term" value="F:ATP hydrolysis activity"/>
    <property type="evidence" value="ECO:0007669"/>
    <property type="project" value="InterPro"/>
</dbReference>
<dbReference type="PROSITE" id="PS50893">
    <property type="entry name" value="ABC_TRANSPORTER_2"/>
    <property type="match status" value="1"/>
</dbReference>
<dbReference type="PANTHER" id="PTHR43335">
    <property type="entry name" value="ABC TRANSPORTER, ATP-BINDING PROTEIN"/>
    <property type="match status" value="1"/>
</dbReference>
<dbReference type="InterPro" id="IPR003439">
    <property type="entry name" value="ABC_transporter-like_ATP-bd"/>
</dbReference>
<keyword evidence="3" id="KW-0547">Nucleotide-binding</keyword>
<protein>
    <submittedName>
        <fullName evidence="6">ABC-2 type transport system ATP-binding protein</fullName>
    </submittedName>
</protein>
<evidence type="ECO:0000313" key="7">
    <source>
        <dbReference type="Proteomes" id="UP000182508"/>
    </source>
</evidence>
<evidence type="ECO:0000259" key="5">
    <source>
        <dbReference type="PROSITE" id="PS50893"/>
    </source>
</evidence>
<sequence>MTTMIELKNVKRVFGKQVAVDLSDLHIEQGEIYGLIGPNGAGKSTIMKMICGLLEPSSGQVSVAGVAMSEANRIGILKQIGSLIEEPAYYDNLTGFENMQILKELKGLTNHDVAEALAIVRLKDHKDKPVKHYSLGMKQRLGIAMAIMGRPKLIVLDEPTNGLDPQAREEIRRLIRSLPEKFHTTVMISSHALDEIEKMVTQIGIIGKGKLLYQGTVEHFKSQHSGHICLKTSADDSVLTLLELDDRRVQLTEQGLIMPHVSDNQVAQMVRTIVEADIAVYRIVEMTKSLEELFIDFTASDIL</sequence>
<dbReference type="GO" id="GO:0005524">
    <property type="term" value="F:ATP binding"/>
    <property type="evidence" value="ECO:0007669"/>
    <property type="project" value="UniProtKB-KW"/>
</dbReference>
<dbReference type="Proteomes" id="UP000182508">
    <property type="component" value="Unassembled WGS sequence"/>
</dbReference>
<dbReference type="InterPro" id="IPR017871">
    <property type="entry name" value="ABC_transporter-like_CS"/>
</dbReference>
<reference evidence="6 7" key="1">
    <citation type="submission" date="2016-10" db="EMBL/GenBank/DDBJ databases">
        <authorList>
            <person name="de Groot N.N."/>
        </authorList>
    </citation>
    <scope>NUCLEOTIDE SEQUENCE [LARGE SCALE GENOMIC DNA]</scope>
    <source>
        <strain evidence="6 7">A-4</strain>
    </source>
</reference>
<gene>
    <name evidence="6" type="ORF">SAMN02910293_00991</name>
</gene>
<dbReference type="EMBL" id="FMXP01000011">
    <property type="protein sequence ID" value="SDB19248.1"/>
    <property type="molecule type" value="Genomic_DNA"/>
</dbReference>
<evidence type="ECO:0000256" key="2">
    <source>
        <dbReference type="ARBA" id="ARBA00022448"/>
    </source>
</evidence>
<keyword evidence="7" id="KW-1185">Reference proteome</keyword>
<dbReference type="InterPro" id="IPR003593">
    <property type="entry name" value="AAA+_ATPase"/>
</dbReference>
<organism evidence="6 7">
    <name type="scientific">Streptococcus henryi</name>
    <dbReference type="NCBI Taxonomy" id="439219"/>
    <lineage>
        <taxon>Bacteria</taxon>
        <taxon>Bacillati</taxon>
        <taxon>Bacillota</taxon>
        <taxon>Bacilli</taxon>
        <taxon>Lactobacillales</taxon>
        <taxon>Streptococcaceae</taxon>
        <taxon>Streptococcus</taxon>
    </lineage>
</organism>
<comment type="similarity">
    <text evidence="1">Belongs to the ABC transporter superfamily.</text>
</comment>
<dbReference type="RefSeq" id="WP_074485890.1">
    <property type="nucleotide sequence ID" value="NZ_FMXP01000011.1"/>
</dbReference>
<keyword evidence="2" id="KW-0813">Transport</keyword>
<dbReference type="Gene3D" id="3.40.50.300">
    <property type="entry name" value="P-loop containing nucleotide triphosphate hydrolases"/>
    <property type="match status" value="1"/>
</dbReference>
<dbReference type="PANTHER" id="PTHR43335:SF4">
    <property type="entry name" value="ABC TRANSPORTER, ATP-BINDING PROTEIN"/>
    <property type="match status" value="1"/>
</dbReference>
<feature type="domain" description="ABC transporter" evidence="5">
    <location>
        <begin position="5"/>
        <end position="233"/>
    </location>
</feature>
<proteinExistence type="inferred from homology"/>
<evidence type="ECO:0000313" key="6">
    <source>
        <dbReference type="EMBL" id="SDB19248.1"/>
    </source>
</evidence>
<evidence type="ECO:0000256" key="4">
    <source>
        <dbReference type="ARBA" id="ARBA00022840"/>
    </source>
</evidence>
<dbReference type="InterPro" id="IPR027417">
    <property type="entry name" value="P-loop_NTPase"/>
</dbReference>
<name>A0A1G6BF93_9STRE</name>
<dbReference type="SUPFAM" id="SSF52540">
    <property type="entry name" value="P-loop containing nucleoside triphosphate hydrolases"/>
    <property type="match status" value="1"/>
</dbReference>
<dbReference type="Pfam" id="PF00005">
    <property type="entry name" value="ABC_tran"/>
    <property type="match status" value="1"/>
</dbReference>
<evidence type="ECO:0000256" key="3">
    <source>
        <dbReference type="ARBA" id="ARBA00022741"/>
    </source>
</evidence>
<dbReference type="eggNOG" id="COG1131">
    <property type="taxonomic scope" value="Bacteria"/>
</dbReference>
<evidence type="ECO:0000256" key="1">
    <source>
        <dbReference type="ARBA" id="ARBA00005417"/>
    </source>
</evidence>